<dbReference type="OrthoDB" id="3453448at2"/>
<dbReference type="RefSeq" id="WP_043434062.1">
    <property type="nucleotide sequence ID" value="NZ_CP021080.1"/>
</dbReference>
<keyword evidence="3" id="KW-1185">Reference proteome</keyword>
<sequence length="372" mass="41393">MQSPLQRLYRTKLALLATVATVAGIALMVLAHWAAGHAGWAWFNDLPVLDVGSALFTTGLIAIFFEYIDQADAETRANDRLRKVLSEEAPAIRDAVVDGFAFAPEALTNVASPKTLDRIVENCLSIRLGDNELAADAYEDLRKQIIGAKQRWEDARVAVSLAPWAKGPAEGRGAMFVATIRWEYRFVPSSPVLRFSCVSDLDTYRELLTDPVSTATWYFEPVHGLDASSPEVFELVQLAVNGKSQKIRRSVRKEGQVCTVGLGGDVKTWEPVTVSYTYRVLVQQHGHALHLDLAQPTKDFRAELWYGDCGIRYMNVLDYLSGPRQPRYTELAASDPSPCVEVAYEGWTFPKGGVAFVWVLEREMHTVTGRQK</sequence>
<organism evidence="2 3">
    <name type="scientific">Streptomyces pluripotens</name>
    <dbReference type="NCBI Taxonomy" id="1355015"/>
    <lineage>
        <taxon>Bacteria</taxon>
        <taxon>Bacillati</taxon>
        <taxon>Actinomycetota</taxon>
        <taxon>Actinomycetes</taxon>
        <taxon>Kitasatosporales</taxon>
        <taxon>Streptomycetaceae</taxon>
        <taxon>Streptomyces</taxon>
    </lineage>
</organism>
<evidence type="ECO:0000256" key="1">
    <source>
        <dbReference type="SAM" id="Phobius"/>
    </source>
</evidence>
<dbReference type="EMBL" id="CP022433">
    <property type="protein sequence ID" value="ASN23570.1"/>
    <property type="molecule type" value="Genomic_DNA"/>
</dbReference>
<keyword evidence="1" id="KW-1133">Transmembrane helix</keyword>
<dbReference type="AlphaFoldDB" id="A0A221NUE7"/>
<keyword evidence="1" id="KW-0812">Transmembrane</keyword>
<accession>A0A221NUE7</accession>
<name>A0A221NUE7_9ACTN</name>
<dbReference type="KEGG" id="splu:LK06_004400"/>
<evidence type="ECO:0000313" key="2">
    <source>
        <dbReference type="EMBL" id="ASN23570.1"/>
    </source>
</evidence>
<keyword evidence="1" id="KW-0472">Membrane</keyword>
<reference evidence="2 3" key="1">
    <citation type="submission" date="2017-07" db="EMBL/GenBank/DDBJ databases">
        <title>Genome sequence of Streptomyces pluripotens MUSC 137T.</title>
        <authorList>
            <person name="Ser H.-L."/>
            <person name="Lee L.-H."/>
        </authorList>
    </citation>
    <scope>NUCLEOTIDE SEQUENCE [LARGE SCALE GENOMIC DNA]</scope>
    <source>
        <strain evidence="2 3">MUSC 137</strain>
    </source>
</reference>
<dbReference type="STRING" id="1355015.LK06_004400"/>
<gene>
    <name evidence="2" type="ORF">LK07_05485</name>
</gene>
<evidence type="ECO:0000313" key="3">
    <source>
        <dbReference type="Proteomes" id="UP000031501"/>
    </source>
</evidence>
<proteinExistence type="predicted"/>
<protein>
    <submittedName>
        <fullName evidence="2">Uncharacterized protein</fullName>
    </submittedName>
</protein>
<feature type="transmembrane region" description="Helical" evidence="1">
    <location>
        <begin position="12"/>
        <end position="34"/>
    </location>
</feature>
<dbReference type="Proteomes" id="UP000031501">
    <property type="component" value="Chromosome"/>
</dbReference>
<feature type="transmembrane region" description="Helical" evidence="1">
    <location>
        <begin position="46"/>
        <end position="68"/>
    </location>
</feature>